<dbReference type="Gene3D" id="3.10.450.50">
    <property type="match status" value="1"/>
</dbReference>
<organism evidence="1 2">
    <name type="scientific">Mesorhizobium zhangyense</name>
    <dbReference type="NCBI Taxonomy" id="1776730"/>
    <lineage>
        <taxon>Bacteria</taxon>
        <taxon>Pseudomonadati</taxon>
        <taxon>Pseudomonadota</taxon>
        <taxon>Alphaproteobacteria</taxon>
        <taxon>Hyphomicrobiales</taxon>
        <taxon>Phyllobacteriaceae</taxon>
        <taxon>Mesorhizobium</taxon>
    </lineage>
</organism>
<gene>
    <name evidence="1" type="ORF">G6N74_21105</name>
</gene>
<accession>A0A7C9VFB6</accession>
<dbReference type="RefSeq" id="WP_165119992.1">
    <property type="nucleotide sequence ID" value="NZ_JAAKZG010000010.1"/>
</dbReference>
<protein>
    <submittedName>
        <fullName evidence="1">Nuclear transport factor 2 family protein</fullName>
    </submittedName>
</protein>
<dbReference type="SUPFAM" id="SSF54427">
    <property type="entry name" value="NTF2-like"/>
    <property type="match status" value="1"/>
</dbReference>
<dbReference type="Proteomes" id="UP000481252">
    <property type="component" value="Unassembled WGS sequence"/>
</dbReference>
<keyword evidence="2" id="KW-1185">Reference proteome</keyword>
<evidence type="ECO:0000313" key="2">
    <source>
        <dbReference type="Proteomes" id="UP000481252"/>
    </source>
</evidence>
<reference evidence="1 2" key="1">
    <citation type="submission" date="2020-02" db="EMBL/GenBank/DDBJ databases">
        <title>Genome sequence of the type strain CGMCC 1.15528 of Mesorhizobium zhangyense.</title>
        <authorList>
            <person name="Gao J."/>
            <person name="Sun J."/>
        </authorList>
    </citation>
    <scope>NUCLEOTIDE SEQUENCE [LARGE SCALE GENOMIC DNA]</scope>
    <source>
        <strain evidence="1 2">CGMCC 1.15528</strain>
    </source>
</reference>
<comment type="caution">
    <text evidence="1">The sequence shown here is derived from an EMBL/GenBank/DDBJ whole genome shotgun (WGS) entry which is preliminary data.</text>
</comment>
<dbReference type="InterPro" id="IPR032710">
    <property type="entry name" value="NTF2-like_dom_sf"/>
</dbReference>
<sequence>MRIKLPKPIADYFEADKDRDAEAVARCFIYGAIVRDEGHAYVGQDSIRRWKAGASKKYTYTVEPIMLGSEGFRIVVTSHVVGDFPGSPVDLRYFFILNGEQIAELEIVL</sequence>
<evidence type="ECO:0000313" key="1">
    <source>
        <dbReference type="EMBL" id="NGN43572.1"/>
    </source>
</evidence>
<dbReference type="EMBL" id="JAAKZG010000010">
    <property type="protein sequence ID" value="NGN43572.1"/>
    <property type="molecule type" value="Genomic_DNA"/>
</dbReference>
<name>A0A7C9VFB6_9HYPH</name>
<proteinExistence type="predicted"/>
<dbReference type="AlphaFoldDB" id="A0A7C9VFB6"/>